<feature type="compositionally biased region" description="Basic and acidic residues" evidence="5">
    <location>
        <begin position="188"/>
        <end position="201"/>
    </location>
</feature>
<dbReference type="InterPro" id="IPR003035">
    <property type="entry name" value="RWP-RK_dom"/>
</dbReference>
<protein>
    <recommendedName>
        <fullName evidence="6">RWP-RK domain-containing protein</fullName>
    </recommendedName>
</protein>
<feature type="domain" description="RWP-RK" evidence="6">
    <location>
        <begin position="1"/>
        <end position="82"/>
    </location>
</feature>
<reference evidence="7 8" key="1">
    <citation type="submission" date="2024-01" db="EMBL/GenBank/DDBJ databases">
        <title>Genome assemblies of Stephania.</title>
        <authorList>
            <person name="Yang L."/>
        </authorList>
    </citation>
    <scope>NUCLEOTIDE SEQUENCE [LARGE SCALE GENOMIC DNA]</scope>
    <source>
        <strain evidence="7">QJT</strain>
        <tissue evidence="7">Leaf</tissue>
    </source>
</reference>
<dbReference type="Proteomes" id="UP001417504">
    <property type="component" value="Unassembled WGS sequence"/>
</dbReference>
<proteinExistence type="predicted"/>
<accession>A0AAP0EBN4</accession>
<keyword evidence="4" id="KW-0539">Nucleus</keyword>
<evidence type="ECO:0000256" key="3">
    <source>
        <dbReference type="ARBA" id="ARBA00023163"/>
    </source>
</evidence>
<feature type="region of interest" description="Disordered" evidence="5">
    <location>
        <begin position="188"/>
        <end position="219"/>
    </location>
</feature>
<evidence type="ECO:0000313" key="7">
    <source>
        <dbReference type="EMBL" id="KAK9086064.1"/>
    </source>
</evidence>
<dbReference type="PANTHER" id="PTHR48460:SF1">
    <property type="entry name" value="RWP-RK DOMAIN-CONTAINING PROTEIN"/>
    <property type="match status" value="1"/>
</dbReference>
<feature type="region of interest" description="Disordered" evidence="5">
    <location>
        <begin position="76"/>
        <end position="109"/>
    </location>
</feature>
<evidence type="ECO:0000259" key="6">
    <source>
        <dbReference type="PROSITE" id="PS51519"/>
    </source>
</evidence>
<evidence type="ECO:0000256" key="4">
    <source>
        <dbReference type="ARBA" id="ARBA00023242"/>
    </source>
</evidence>
<organism evidence="7 8">
    <name type="scientific">Stephania japonica</name>
    <dbReference type="NCBI Taxonomy" id="461633"/>
    <lineage>
        <taxon>Eukaryota</taxon>
        <taxon>Viridiplantae</taxon>
        <taxon>Streptophyta</taxon>
        <taxon>Embryophyta</taxon>
        <taxon>Tracheophyta</taxon>
        <taxon>Spermatophyta</taxon>
        <taxon>Magnoliopsida</taxon>
        <taxon>Ranunculales</taxon>
        <taxon>Menispermaceae</taxon>
        <taxon>Menispermoideae</taxon>
        <taxon>Cissampelideae</taxon>
        <taxon>Stephania</taxon>
    </lineage>
</organism>
<evidence type="ECO:0000256" key="2">
    <source>
        <dbReference type="ARBA" id="ARBA00023125"/>
    </source>
</evidence>
<keyword evidence="8" id="KW-1185">Reference proteome</keyword>
<dbReference type="EMBL" id="JBBNAE010000011">
    <property type="protein sequence ID" value="KAK9086064.1"/>
    <property type="molecule type" value="Genomic_DNA"/>
</dbReference>
<comment type="caution">
    <text evidence="7">The sequence shown here is derived from an EMBL/GenBank/DDBJ whole genome shotgun (WGS) entry which is preliminary data.</text>
</comment>
<name>A0AAP0EBN4_9MAGN</name>
<dbReference type="AlphaFoldDB" id="A0AAP0EBN4"/>
<dbReference type="PANTHER" id="PTHR48460">
    <property type="entry name" value="RWP-RK DOMAIN-CONTAINING PROTEIN"/>
    <property type="match status" value="1"/>
</dbReference>
<evidence type="ECO:0000256" key="5">
    <source>
        <dbReference type="SAM" id="MobiDB-lite"/>
    </source>
</evidence>
<keyword evidence="1" id="KW-0805">Transcription regulation</keyword>
<feature type="compositionally biased region" description="Basic and acidic residues" evidence="5">
    <location>
        <begin position="76"/>
        <end position="86"/>
    </location>
</feature>
<dbReference type="Pfam" id="PF02042">
    <property type="entry name" value="RWP-RK"/>
    <property type="match status" value="1"/>
</dbReference>
<evidence type="ECO:0000313" key="8">
    <source>
        <dbReference type="Proteomes" id="UP001417504"/>
    </source>
</evidence>
<dbReference type="PROSITE" id="PS51519">
    <property type="entry name" value="RWP_RK"/>
    <property type="match status" value="1"/>
</dbReference>
<keyword evidence="2" id="KW-0238">DNA-binding</keyword>
<dbReference type="GO" id="GO:0003677">
    <property type="term" value="F:DNA binding"/>
    <property type="evidence" value="ECO:0007669"/>
    <property type="project" value="UniProtKB-KW"/>
</dbReference>
<gene>
    <name evidence="7" type="ORF">Sjap_026475</name>
</gene>
<evidence type="ECO:0000256" key="1">
    <source>
        <dbReference type="ARBA" id="ARBA00023015"/>
    </source>
</evidence>
<sequence length="275" mass="30434">MSGSTSHPNGSSSSLTLDDISKHFSVPIADAATHLGVCTSVLKRICRENGIVRWPYRKFLAGKSIEEIRKDAARERKRELASRQKNDSATNLSSSTSSSTQLQGQAPNSINTTATNMMQQEGNRPLQSGWSNQNLHSSLKDLLASLDEFKDGFPSNGLSTTTNKWWGADSIDDDEIFEEESTNYDIDKQQTQDSAHSKEDFAEAATTDAGTEKTDIGSQGSSLLLSMREKAMEEGREALKLGVHRAKRPFKIGKREKLLLKVFKSTLPSEWRFDS</sequence>
<feature type="compositionally biased region" description="Low complexity" evidence="5">
    <location>
        <begin position="92"/>
        <end position="103"/>
    </location>
</feature>
<keyword evidence="3" id="KW-0804">Transcription</keyword>